<evidence type="ECO:0000256" key="1">
    <source>
        <dbReference type="ARBA" id="ARBA00004196"/>
    </source>
</evidence>
<dbReference type="PANTHER" id="PTHR46847:SF1">
    <property type="entry name" value="D-ALLOSE-BINDING PERIPLASMIC PROTEIN-RELATED"/>
    <property type="match status" value="1"/>
</dbReference>
<accession>A0A9D1EJY2</accession>
<dbReference type="EMBL" id="DVHU01000071">
    <property type="protein sequence ID" value="HIR93332.1"/>
    <property type="molecule type" value="Genomic_DNA"/>
</dbReference>
<evidence type="ECO:0000256" key="3">
    <source>
        <dbReference type="ARBA" id="ARBA00022729"/>
    </source>
</evidence>
<feature type="chain" id="PRO_5039415666" evidence="5">
    <location>
        <begin position="21"/>
        <end position="395"/>
    </location>
</feature>
<comment type="caution">
    <text evidence="7">The sequence shown here is derived from an EMBL/GenBank/DDBJ whole genome shotgun (WGS) entry which is preliminary data.</text>
</comment>
<comment type="similarity">
    <text evidence="2">Belongs to the bacterial solute-binding protein 2 family.</text>
</comment>
<evidence type="ECO:0000256" key="5">
    <source>
        <dbReference type="SAM" id="SignalP"/>
    </source>
</evidence>
<proteinExistence type="inferred from homology"/>
<evidence type="ECO:0000259" key="6">
    <source>
        <dbReference type="Pfam" id="PF13407"/>
    </source>
</evidence>
<feature type="region of interest" description="Disordered" evidence="4">
    <location>
        <begin position="23"/>
        <end position="61"/>
    </location>
</feature>
<dbReference type="SUPFAM" id="SSF53822">
    <property type="entry name" value="Periplasmic binding protein-like I"/>
    <property type="match status" value="1"/>
</dbReference>
<evidence type="ECO:0000256" key="2">
    <source>
        <dbReference type="ARBA" id="ARBA00007639"/>
    </source>
</evidence>
<dbReference type="PROSITE" id="PS51257">
    <property type="entry name" value="PROKAR_LIPOPROTEIN"/>
    <property type="match status" value="1"/>
</dbReference>
<dbReference type="GO" id="GO:0030313">
    <property type="term" value="C:cell envelope"/>
    <property type="evidence" value="ECO:0007669"/>
    <property type="project" value="UniProtKB-SubCell"/>
</dbReference>
<reference evidence="7" key="2">
    <citation type="journal article" date="2021" name="PeerJ">
        <title>Extensive microbial diversity within the chicken gut microbiome revealed by metagenomics and culture.</title>
        <authorList>
            <person name="Gilroy R."/>
            <person name="Ravi A."/>
            <person name="Getino M."/>
            <person name="Pursley I."/>
            <person name="Horton D.L."/>
            <person name="Alikhan N.F."/>
            <person name="Baker D."/>
            <person name="Gharbi K."/>
            <person name="Hall N."/>
            <person name="Watson M."/>
            <person name="Adriaenssens E.M."/>
            <person name="Foster-Nyarko E."/>
            <person name="Jarju S."/>
            <person name="Secka A."/>
            <person name="Antonio M."/>
            <person name="Oren A."/>
            <person name="Chaudhuri R.R."/>
            <person name="La Ragione R."/>
            <person name="Hildebrand F."/>
            <person name="Pallen M.J."/>
        </authorList>
    </citation>
    <scope>NUCLEOTIDE SEQUENCE</scope>
    <source>
        <strain evidence="7">ChiSxjej1B13-7041</strain>
    </source>
</reference>
<reference evidence="7" key="1">
    <citation type="submission" date="2020-10" db="EMBL/GenBank/DDBJ databases">
        <authorList>
            <person name="Gilroy R."/>
        </authorList>
    </citation>
    <scope>NUCLEOTIDE SEQUENCE</scope>
    <source>
        <strain evidence="7">ChiSxjej1B13-7041</strain>
    </source>
</reference>
<dbReference type="GO" id="GO:0030246">
    <property type="term" value="F:carbohydrate binding"/>
    <property type="evidence" value="ECO:0007669"/>
    <property type="project" value="UniProtKB-ARBA"/>
</dbReference>
<dbReference type="AlphaFoldDB" id="A0A9D1EJY2"/>
<feature type="domain" description="Periplasmic binding protein" evidence="6">
    <location>
        <begin position="97"/>
        <end position="355"/>
    </location>
</feature>
<organism evidence="7 8">
    <name type="scientific">Candidatus Egerieimonas intestinavium</name>
    <dbReference type="NCBI Taxonomy" id="2840777"/>
    <lineage>
        <taxon>Bacteria</taxon>
        <taxon>Bacillati</taxon>
        <taxon>Bacillota</taxon>
        <taxon>Clostridia</taxon>
        <taxon>Lachnospirales</taxon>
        <taxon>Lachnospiraceae</taxon>
        <taxon>Lachnospiraceae incertae sedis</taxon>
        <taxon>Candidatus Egerieimonas</taxon>
    </lineage>
</organism>
<dbReference type="InterPro" id="IPR028082">
    <property type="entry name" value="Peripla_BP_I"/>
</dbReference>
<dbReference type="PANTHER" id="PTHR46847">
    <property type="entry name" value="D-ALLOSE-BINDING PERIPLASMIC PROTEIN-RELATED"/>
    <property type="match status" value="1"/>
</dbReference>
<feature type="signal peptide" evidence="5">
    <location>
        <begin position="1"/>
        <end position="20"/>
    </location>
</feature>
<gene>
    <name evidence="7" type="ORF">IAB98_07955</name>
</gene>
<dbReference type="Gene3D" id="3.40.50.2300">
    <property type="match status" value="2"/>
</dbReference>
<keyword evidence="3 5" id="KW-0732">Signal</keyword>
<sequence>MKKKMIAALLCLGVAAAGMAGCADQGKNSADQKTQEETGKDQETEEKQEEKTYPELNLNPTEAMSVNTEGIKAASPAEFTLSDEEIAKLKEGNYTAAFCYHTQSDTCNQNKLKAAEELLESWGIETVSVTDANFDAATQTSQIESTMALEPDVLFVMPYDADACASALDANVKGTDTKLIFMENVATGYTSGEDYAGCASSDSYGNGKACADILAKEIGYEGTVAMMYYDLVYPVTNERDRGFRETIEQDYPDIEIVVESGFTDPNDTGTVADAILARYPDVDGVYASWDIPAEGMIASAESVGREDLIITCCDLGDTAAKSIATGGMIRGSGAPRSPEQGQAEALLAAYALLGKDMPSTFVTPPALPVIQSNVLEAYYISYGAEAPDWLRQLAQ</sequence>
<dbReference type="Proteomes" id="UP000886841">
    <property type="component" value="Unassembled WGS sequence"/>
</dbReference>
<comment type="subcellular location">
    <subcellularLocation>
        <location evidence="1">Cell envelope</location>
    </subcellularLocation>
</comment>
<evidence type="ECO:0000313" key="7">
    <source>
        <dbReference type="EMBL" id="HIR93332.1"/>
    </source>
</evidence>
<evidence type="ECO:0000313" key="8">
    <source>
        <dbReference type="Proteomes" id="UP000886841"/>
    </source>
</evidence>
<evidence type="ECO:0000256" key="4">
    <source>
        <dbReference type="SAM" id="MobiDB-lite"/>
    </source>
</evidence>
<feature type="compositionally biased region" description="Basic and acidic residues" evidence="4">
    <location>
        <begin position="33"/>
        <end position="42"/>
    </location>
</feature>
<dbReference type="Pfam" id="PF13407">
    <property type="entry name" value="Peripla_BP_4"/>
    <property type="match status" value="1"/>
</dbReference>
<name>A0A9D1EJY2_9FIRM</name>
<protein>
    <submittedName>
        <fullName evidence="7">Substrate-binding domain-containing protein</fullName>
    </submittedName>
</protein>
<dbReference type="InterPro" id="IPR025997">
    <property type="entry name" value="SBP_2_dom"/>
</dbReference>